<dbReference type="InterPro" id="IPR001005">
    <property type="entry name" value="SANT/Myb"/>
</dbReference>
<feature type="domain" description="Myb-like" evidence="2">
    <location>
        <begin position="685"/>
        <end position="742"/>
    </location>
</feature>
<dbReference type="InParanoid" id="A0A074YI98"/>
<feature type="compositionally biased region" description="Basic and acidic residues" evidence="1">
    <location>
        <begin position="23"/>
        <end position="35"/>
    </location>
</feature>
<evidence type="ECO:0000259" key="2">
    <source>
        <dbReference type="SMART" id="SM00717"/>
    </source>
</evidence>
<dbReference type="OrthoDB" id="5398572at2759"/>
<protein>
    <recommendedName>
        <fullName evidence="2">Myb-like domain-containing protein</fullName>
    </recommendedName>
</protein>
<evidence type="ECO:0000256" key="1">
    <source>
        <dbReference type="SAM" id="MobiDB-lite"/>
    </source>
</evidence>
<feature type="region of interest" description="Disordered" evidence="1">
    <location>
        <begin position="770"/>
        <end position="803"/>
    </location>
</feature>
<sequence length="803" mass="90995">MPRTRSQSREPSAEPQLVYRQARARDGQSTRDTRQLQRQLEPLSEDLSEAENDNDIDVDLEQQDAASEEEEEEISNSDSVPFDTFSQTELKQLDPDEMENKLGELNSKAGLLLRCFKPRTGGSAELHHLIRQFKDPQSRERQKADGCYNSLKETQKYFTRGGEFLRPEMILRCLLRKKGTQPLPKACRPWRPDDVIYKANLAVLAYTATQPADNELLDAQMSLDQLFPSPSMRGLAKPGFKPMPGYSALVSETFKFALELRTQVLVGMLKDSTSQDDAALMILQAMLEFDENDDNFEEDMSAMQSLQTALSDNRHAKGWEGLDPHSFGTDRYAEMIMRRTHEIKRLLFSDIENPFVDSSATLESGLVKLQNNYPLETFKENLLQWCNLRLSEIDNSIKQLGGIDEIFNNLEEEIRERLDNPHAYDYEDEEEPEVLQDLDPSKQATERAATSSTKQGARPLTLFKGRPSPSTDAPAISTTRVERTGSLTQHGTDAQVVEVTAPSASMAPRRDPVLAKRVAIAAARDEEDRRKRRFIDPQPDGERIIDDILPSQSQLQGGLRQPGTQGQVLGTQIVVDPDLMRDRVDSPSEDEGFQQDARVIPNVRPRPSISTAPARAPTQEESTQPERRRRVRQEESMDPRPRTNPGQLLEPFQSTNDVDADTVRLASLETRREVQKATFAKTQRPRNPWTDAEIGALIRYIRDYGTSWASIKRIDEGPDGEKVLEVRSAEDIRFKAREIKVKFLCASRELPANFNKVALGKKEIEKVNRHVTYEQAPQRSRARIDTPSPPRSLEESAEEPAEE</sequence>
<dbReference type="STRING" id="1043005.A0A074YI98"/>
<feature type="compositionally biased region" description="Acidic residues" evidence="1">
    <location>
        <begin position="43"/>
        <end position="75"/>
    </location>
</feature>
<dbReference type="Gene3D" id="1.10.10.60">
    <property type="entry name" value="Homeodomain-like"/>
    <property type="match status" value="1"/>
</dbReference>
<feature type="compositionally biased region" description="Polar residues" evidence="1">
    <location>
        <begin position="468"/>
        <end position="479"/>
    </location>
</feature>
<gene>
    <name evidence="3" type="ORF">AUEXF2481DRAFT_27681</name>
</gene>
<dbReference type="AlphaFoldDB" id="A0A074YI98"/>
<feature type="compositionally biased region" description="Basic and acidic residues" evidence="1">
    <location>
        <begin position="632"/>
        <end position="641"/>
    </location>
</feature>
<proteinExistence type="predicted"/>
<dbReference type="Proteomes" id="UP000030641">
    <property type="component" value="Unassembled WGS sequence"/>
</dbReference>
<dbReference type="CDD" id="cd00167">
    <property type="entry name" value="SANT"/>
    <property type="match status" value="1"/>
</dbReference>
<feature type="region of interest" description="Disordered" evidence="1">
    <location>
        <begin position="428"/>
        <end position="479"/>
    </location>
</feature>
<dbReference type="HOGENOM" id="CLU_018410_0_0_1"/>
<dbReference type="GeneID" id="25363554"/>
<dbReference type="SMART" id="SM00717">
    <property type="entry name" value="SANT"/>
    <property type="match status" value="1"/>
</dbReference>
<dbReference type="OMA" id="KANCARF"/>
<feature type="region of interest" description="Disordered" evidence="1">
    <location>
        <begin position="1"/>
        <end position="84"/>
    </location>
</feature>
<evidence type="ECO:0000313" key="3">
    <source>
        <dbReference type="EMBL" id="KEQ97435.1"/>
    </source>
</evidence>
<dbReference type="RefSeq" id="XP_013345806.1">
    <property type="nucleotide sequence ID" value="XM_013490352.1"/>
</dbReference>
<keyword evidence="4" id="KW-1185">Reference proteome</keyword>
<evidence type="ECO:0000313" key="4">
    <source>
        <dbReference type="Proteomes" id="UP000030641"/>
    </source>
</evidence>
<accession>A0A074YI98</accession>
<name>A0A074YI98_AURSE</name>
<organism evidence="3 4">
    <name type="scientific">Aureobasidium subglaciale (strain EXF-2481)</name>
    <name type="common">Aureobasidium pullulans var. subglaciale</name>
    <dbReference type="NCBI Taxonomy" id="1043005"/>
    <lineage>
        <taxon>Eukaryota</taxon>
        <taxon>Fungi</taxon>
        <taxon>Dikarya</taxon>
        <taxon>Ascomycota</taxon>
        <taxon>Pezizomycotina</taxon>
        <taxon>Dothideomycetes</taxon>
        <taxon>Dothideomycetidae</taxon>
        <taxon>Dothideales</taxon>
        <taxon>Saccotheciaceae</taxon>
        <taxon>Aureobasidium</taxon>
    </lineage>
</organism>
<dbReference type="EMBL" id="KL584754">
    <property type="protein sequence ID" value="KEQ97435.1"/>
    <property type="molecule type" value="Genomic_DNA"/>
</dbReference>
<reference evidence="3 4" key="1">
    <citation type="journal article" date="2014" name="BMC Genomics">
        <title>Genome sequencing of four Aureobasidium pullulans varieties: biotechnological potential, stress tolerance, and description of new species.</title>
        <authorList>
            <person name="Gostin Ar C."/>
            <person name="Ohm R.A."/>
            <person name="Kogej T."/>
            <person name="Sonjak S."/>
            <person name="Turk M."/>
            <person name="Zajc J."/>
            <person name="Zalar P."/>
            <person name="Grube M."/>
            <person name="Sun H."/>
            <person name="Han J."/>
            <person name="Sharma A."/>
            <person name="Chiniquy J."/>
            <person name="Ngan C.Y."/>
            <person name="Lipzen A."/>
            <person name="Barry K."/>
            <person name="Grigoriev I.V."/>
            <person name="Gunde-Cimerman N."/>
        </authorList>
    </citation>
    <scope>NUCLEOTIDE SEQUENCE [LARGE SCALE GENOMIC DNA]</scope>
    <source>
        <strain evidence="3 4">EXF-2481</strain>
    </source>
</reference>
<feature type="region of interest" description="Disordered" evidence="1">
    <location>
        <begin position="582"/>
        <end position="653"/>
    </location>
</feature>